<dbReference type="AlphaFoldDB" id="A0A9P6T0H8"/>
<gene>
    <name evidence="2" type="ORF">BGZ80_009442</name>
</gene>
<evidence type="ECO:0000313" key="2">
    <source>
        <dbReference type="EMBL" id="KAG0016076.1"/>
    </source>
</evidence>
<name>A0A9P6T0H8_9FUNG</name>
<evidence type="ECO:0000313" key="3">
    <source>
        <dbReference type="Proteomes" id="UP000703661"/>
    </source>
</evidence>
<sequence length="118" mass="12781">MVTHAKTVNLDTSLTPNNLDKVIDVIKNPSLPLLNGGGSIKEEGVGESGVQAVNDPNVSDSINEVVDSDVWDALDPPQKSRPHTQQYVEEMLEENDATNAKHVKTMKLKTDGTDDDTV</sequence>
<reference evidence="2" key="1">
    <citation type="journal article" date="2020" name="Fungal Divers.">
        <title>Resolving the Mortierellaceae phylogeny through synthesis of multi-gene phylogenetics and phylogenomics.</title>
        <authorList>
            <person name="Vandepol N."/>
            <person name="Liber J."/>
            <person name="Desiro A."/>
            <person name="Na H."/>
            <person name="Kennedy M."/>
            <person name="Barry K."/>
            <person name="Grigoriev I.V."/>
            <person name="Miller A.N."/>
            <person name="O'Donnell K."/>
            <person name="Stajich J.E."/>
            <person name="Bonito G."/>
        </authorList>
    </citation>
    <scope>NUCLEOTIDE SEQUENCE</scope>
    <source>
        <strain evidence="2">NRRL 2769</strain>
    </source>
</reference>
<dbReference type="EMBL" id="JAAAID010000567">
    <property type="protein sequence ID" value="KAG0016076.1"/>
    <property type="molecule type" value="Genomic_DNA"/>
</dbReference>
<proteinExistence type="predicted"/>
<protein>
    <submittedName>
        <fullName evidence="2">Uncharacterized protein</fullName>
    </submittedName>
</protein>
<keyword evidence="3" id="KW-1185">Reference proteome</keyword>
<accession>A0A9P6T0H8</accession>
<dbReference type="Proteomes" id="UP000703661">
    <property type="component" value="Unassembled WGS sequence"/>
</dbReference>
<feature type="region of interest" description="Disordered" evidence="1">
    <location>
        <begin position="93"/>
        <end position="118"/>
    </location>
</feature>
<comment type="caution">
    <text evidence="2">The sequence shown here is derived from an EMBL/GenBank/DDBJ whole genome shotgun (WGS) entry which is preliminary data.</text>
</comment>
<evidence type="ECO:0000256" key="1">
    <source>
        <dbReference type="SAM" id="MobiDB-lite"/>
    </source>
</evidence>
<organism evidence="2 3">
    <name type="scientific">Entomortierella chlamydospora</name>
    <dbReference type="NCBI Taxonomy" id="101097"/>
    <lineage>
        <taxon>Eukaryota</taxon>
        <taxon>Fungi</taxon>
        <taxon>Fungi incertae sedis</taxon>
        <taxon>Mucoromycota</taxon>
        <taxon>Mortierellomycotina</taxon>
        <taxon>Mortierellomycetes</taxon>
        <taxon>Mortierellales</taxon>
        <taxon>Mortierellaceae</taxon>
        <taxon>Entomortierella</taxon>
    </lineage>
</organism>
<feature type="region of interest" description="Disordered" evidence="1">
    <location>
        <begin position="32"/>
        <end position="60"/>
    </location>
</feature>